<feature type="transmembrane region" description="Helical" evidence="6">
    <location>
        <begin position="36"/>
        <end position="53"/>
    </location>
</feature>
<keyword evidence="5 6" id="KW-0472">Membrane</keyword>
<evidence type="ECO:0000256" key="4">
    <source>
        <dbReference type="ARBA" id="ARBA00022989"/>
    </source>
</evidence>
<comment type="subcellular location">
    <subcellularLocation>
        <location evidence="1">Cell membrane</location>
        <topology evidence="1">Multi-pass membrane protein</topology>
    </subcellularLocation>
</comment>
<sequence length="125" mass="13871">MDDLKKLSERILISTLILALPCMMIAFLVFSWPALFGVLIGTILGIVGFLAIVRFCKTIESKPNAKRQGSLNYVLRFCLYGCVMAFFAYWHVPVLAMLVGILCNKLAILLVSMKLGKEADNVPSE</sequence>
<evidence type="ECO:0000256" key="1">
    <source>
        <dbReference type="ARBA" id="ARBA00004651"/>
    </source>
</evidence>
<dbReference type="Pfam" id="PF03899">
    <property type="entry name" value="ATP-synt_I"/>
    <property type="match status" value="1"/>
</dbReference>
<evidence type="ECO:0000313" key="7">
    <source>
        <dbReference type="EMBL" id="OLU46640.1"/>
    </source>
</evidence>
<organism evidence="7 8">
    <name type="scientific">Dubosiella newyorkensis</name>
    <dbReference type="NCBI Taxonomy" id="1862672"/>
    <lineage>
        <taxon>Bacteria</taxon>
        <taxon>Bacillati</taxon>
        <taxon>Bacillota</taxon>
        <taxon>Erysipelotrichia</taxon>
        <taxon>Erysipelotrichales</taxon>
        <taxon>Erysipelotrichaceae</taxon>
        <taxon>Dubosiella</taxon>
    </lineage>
</organism>
<feature type="transmembrane region" description="Helical" evidence="6">
    <location>
        <begin position="73"/>
        <end position="90"/>
    </location>
</feature>
<evidence type="ECO:0000313" key="8">
    <source>
        <dbReference type="Proteomes" id="UP000186705"/>
    </source>
</evidence>
<dbReference type="AlphaFoldDB" id="A0A1U7NMX7"/>
<dbReference type="STRING" id="1862672.BO225_05595"/>
<dbReference type="GeneID" id="78275418"/>
<evidence type="ECO:0000256" key="2">
    <source>
        <dbReference type="ARBA" id="ARBA00022475"/>
    </source>
</evidence>
<dbReference type="RefSeq" id="WP_076341289.1">
    <property type="nucleotide sequence ID" value="NZ_CAJTMI010000020.1"/>
</dbReference>
<dbReference type="Proteomes" id="UP000186705">
    <property type="component" value="Unassembled WGS sequence"/>
</dbReference>
<name>A0A1U7NMX7_9FIRM</name>
<protein>
    <recommendedName>
        <fullName evidence="9">ATP synthase subunit I</fullName>
    </recommendedName>
</protein>
<keyword evidence="2" id="KW-1003">Cell membrane</keyword>
<evidence type="ECO:0000256" key="3">
    <source>
        <dbReference type="ARBA" id="ARBA00022692"/>
    </source>
</evidence>
<dbReference type="OrthoDB" id="3035345at2"/>
<feature type="transmembrane region" description="Helical" evidence="6">
    <location>
        <begin position="12"/>
        <end position="30"/>
    </location>
</feature>
<keyword evidence="3 6" id="KW-0812">Transmembrane</keyword>
<dbReference type="EMBL" id="MPKA01000062">
    <property type="protein sequence ID" value="OLU46640.1"/>
    <property type="molecule type" value="Genomic_DNA"/>
</dbReference>
<dbReference type="InterPro" id="IPR005598">
    <property type="entry name" value="ATP_synth_I"/>
</dbReference>
<keyword evidence="4 6" id="KW-1133">Transmembrane helix</keyword>
<accession>A0A1U7NMX7</accession>
<proteinExistence type="predicted"/>
<comment type="caution">
    <text evidence="7">The sequence shown here is derived from an EMBL/GenBank/DDBJ whole genome shotgun (WGS) entry which is preliminary data.</text>
</comment>
<evidence type="ECO:0000256" key="5">
    <source>
        <dbReference type="ARBA" id="ARBA00023136"/>
    </source>
</evidence>
<reference evidence="7 8" key="1">
    <citation type="submission" date="2016-11" db="EMBL/GenBank/DDBJ databases">
        <title>Description of two novel members of the family Erysipelotrichaceae: Ileibacterium lipovorans gen. nov., sp. nov. and Dubosiella newyorkensis, gen. nov., sp. nov.</title>
        <authorList>
            <person name="Cox L.M."/>
            <person name="Sohn J."/>
            <person name="Tyrrell K.L."/>
            <person name="Citron D.M."/>
            <person name="Lawson P.A."/>
            <person name="Patel N.B."/>
            <person name="Iizumi T."/>
            <person name="Perez-Perez G.I."/>
            <person name="Goldstein E.J."/>
            <person name="Blaser M.J."/>
        </authorList>
    </citation>
    <scope>NUCLEOTIDE SEQUENCE [LARGE SCALE GENOMIC DNA]</scope>
    <source>
        <strain evidence="7 8">NYU-BL-A4</strain>
    </source>
</reference>
<evidence type="ECO:0000256" key="6">
    <source>
        <dbReference type="SAM" id="Phobius"/>
    </source>
</evidence>
<evidence type="ECO:0008006" key="9">
    <source>
        <dbReference type="Google" id="ProtNLM"/>
    </source>
</evidence>
<gene>
    <name evidence="7" type="ORF">BO225_05595</name>
</gene>
<keyword evidence="8" id="KW-1185">Reference proteome</keyword>
<dbReference type="GO" id="GO:0005886">
    <property type="term" value="C:plasma membrane"/>
    <property type="evidence" value="ECO:0007669"/>
    <property type="project" value="UniProtKB-SubCell"/>
</dbReference>